<protein>
    <submittedName>
        <fullName evidence="2">DUF3618 domain-containing protein</fullName>
    </submittedName>
</protein>
<keyword evidence="1" id="KW-1133">Transmembrane helix</keyword>
<dbReference type="AlphaFoldDB" id="A0A6G6WGC5"/>
<organism evidence="2 3">
    <name type="scientific">Nocardioides anomalus</name>
    <dbReference type="NCBI Taxonomy" id="2712223"/>
    <lineage>
        <taxon>Bacteria</taxon>
        <taxon>Bacillati</taxon>
        <taxon>Actinomycetota</taxon>
        <taxon>Actinomycetes</taxon>
        <taxon>Propionibacteriales</taxon>
        <taxon>Nocardioidaceae</taxon>
        <taxon>Nocardioides</taxon>
    </lineage>
</organism>
<proteinExistence type="predicted"/>
<keyword evidence="1" id="KW-0812">Transmembrane</keyword>
<evidence type="ECO:0000256" key="1">
    <source>
        <dbReference type="SAM" id="Phobius"/>
    </source>
</evidence>
<feature type="transmembrane region" description="Helical" evidence="1">
    <location>
        <begin position="41"/>
        <end position="58"/>
    </location>
</feature>
<keyword evidence="3" id="KW-1185">Reference proteome</keyword>
<dbReference type="EMBL" id="CP049257">
    <property type="protein sequence ID" value="QIG44378.1"/>
    <property type="molecule type" value="Genomic_DNA"/>
</dbReference>
<gene>
    <name evidence="2" type="ORF">G5V58_17765</name>
</gene>
<dbReference type="Proteomes" id="UP000502996">
    <property type="component" value="Chromosome"/>
</dbReference>
<evidence type="ECO:0000313" key="2">
    <source>
        <dbReference type="EMBL" id="QIG44378.1"/>
    </source>
</evidence>
<accession>A0A6G6WGC5</accession>
<reference evidence="2 3" key="1">
    <citation type="submission" date="2020-02" db="EMBL/GenBank/DDBJ databases">
        <title>Full genome sequence of Nocardioides sp. R-3366.</title>
        <authorList>
            <person name="Im W.-T."/>
        </authorList>
    </citation>
    <scope>NUCLEOTIDE SEQUENCE [LARGE SCALE GENOMIC DNA]</scope>
    <source>
        <strain evidence="2 3">R-3366</strain>
    </source>
</reference>
<evidence type="ECO:0000313" key="3">
    <source>
        <dbReference type="Proteomes" id="UP000502996"/>
    </source>
</evidence>
<keyword evidence="1" id="KW-0472">Membrane</keyword>
<dbReference type="KEGG" id="nano:G5V58_17765"/>
<name>A0A6G6WGC5_9ACTN</name>
<sequence length="63" mass="6726">MSQTPAEIEADIARQREQLADTVNLLQEQVQAKAKSTARQAAIAAGALAAVAVVVIVVKRWRA</sequence>
<dbReference type="RefSeq" id="WP_165235683.1">
    <property type="nucleotide sequence ID" value="NZ_CP049257.1"/>
</dbReference>
<dbReference type="Pfam" id="PF12277">
    <property type="entry name" value="DUF3618"/>
    <property type="match status" value="1"/>
</dbReference>
<dbReference type="InterPro" id="IPR022062">
    <property type="entry name" value="DUF3618"/>
</dbReference>